<evidence type="ECO:0000313" key="3">
    <source>
        <dbReference type="Proteomes" id="UP000589626"/>
    </source>
</evidence>
<evidence type="ECO:0000256" key="1">
    <source>
        <dbReference type="SAM" id="MobiDB-lite"/>
    </source>
</evidence>
<gene>
    <name evidence="2" type="ORF">FHU40_000946</name>
</gene>
<name>A0A7W4VT27_9ACTN</name>
<evidence type="ECO:0000313" key="2">
    <source>
        <dbReference type="EMBL" id="MBB3041145.1"/>
    </source>
</evidence>
<organism evidence="2 3">
    <name type="scientific">Nocardioides soli</name>
    <dbReference type="NCBI Taxonomy" id="1036020"/>
    <lineage>
        <taxon>Bacteria</taxon>
        <taxon>Bacillati</taxon>
        <taxon>Actinomycetota</taxon>
        <taxon>Actinomycetes</taxon>
        <taxon>Propionibacteriales</taxon>
        <taxon>Nocardioidaceae</taxon>
        <taxon>Nocardioides</taxon>
    </lineage>
</organism>
<comment type="caution">
    <text evidence="2">The sequence shown here is derived from an EMBL/GenBank/DDBJ whole genome shotgun (WGS) entry which is preliminary data.</text>
</comment>
<accession>A0A7W4VT27</accession>
<feature type="compositionally biased region" description="Polar residues" evidence="1">
    <location>
        <begin position="37"/>
        <end position="57"/>
    </location>
</feature>
<dbReference type="EMBL" id="JACHWR010000001">
    <property type="protein sequence ID" value="MBB3041145.1"/>
    <property type="molecule type" value="Genomic_DNA"/>
</dbReference>
<proteinExistence type="predicted"/>
<keyword evidence="3" id="KW-1185">Reference proteome</keyword>
<sequence length="57" mass="5911">MCQPSTAHDVIASAERRGIVVNVRGGPGDLAPDGARSQVSPVRNLTPASTSPQEGLW</sequence>
<feature type="region of interest" description="Disordered" evidence="1">
    <location>
        <begin position="26"/>
        <end position="57"/>
    </location>
</feature>
<dbReference type="AlphaFoldDB" id="A0A7W4VT27"/>
<protein>
    <submittedName>
        <fullName evidence="2">Uncharacterized protein</fullName>
    </submittedName>
</protein>
<reference evidence="2 3" key="1">
    <citation type="submission" date="2020-08" db="EMBL/GenBank/DDBJ databases">
        <title>Sequencing the genomes of 1000 actinobacteria strains.</title>
        <authorList>
            <person name="Klenk H.-P."/>
        </authorList>
    </citation>
    <scope>NUCLEOTIDE SEQUENCE [LARGE SCALE GENOMIC DNA]</scope>
    <source>
        <strain evidence="2 3">DSM 105498</strain>
    </source>
</reference>
<dbReference type="Proteomes" id="UP000589626">
    <property type="component" value="Unassembled WGS sequence"/>
</dbReference>